<dbReference type="Pfam" id="PF16450">
    <property type="entry name" value="Prot_ATP_ID_OB_C"/>
    <property type="match status" value="1"/>
</dbReference>
<evidence type="ECO:0000313" key="4">
    <source>
        <dbReference type="Proteomes" id="UP000824469"/>
    </source>
</evidence>
<sequence length="199" mass="22278">KQHGDLASGCLSAMASSPNLDDDENFDGDYVGNILRSKRPRTPDDDEDFKEQAKEEHAPGAATRIEKSKKAEDELEKWRSSFQNESFIPTGTCLEPGLVEHLKPQEDKNEEDRSKVDDLRGSPMSVRNLEELIGENHAIVLSSVGPEYYVRILSFVDKDQLEPDCAILMHNKVLSVVGLLQDEKVFAKLDNAFGFIKSN</sequence>
<feature type="compositionally biased region" description="Basic and acidic residues" evidence="1">
    <location>
        <begin position="50"/>
        <end position="70"/>
    </location>
</feature>
<comment type="caution">
    <text evidence="3">The sequence shown here is derived from an EMBL/GenBank/DDBJ whole genome shotgun (WGS) entry which is preliminary data.</text>
</comment>
<feature type="non-terminal residue" evidence="3">
    <location>
        <position position="1"/>
    </location>
</feature>
<name>A0AA38KVE3_TAXCH</name>
<gene>
    <name evidence="3" type="ORF">KI387_010156</name>
</gene>
<dbReference type="AlphaFoldDB" id="A0AA38KVE3"/>
<feature type="non-terminal residue" evidence="3">
    <location>
        <position position="199"/>
    </location>
</feature>
<evidence type="ECO:0000259" key="2">
    <source>
        <dbReference type="Pfam" id="PF16450"/>
    </source>
</evidence>
<organism evidence="3 4">
    <name type="scientific">Taxus chinensis</name>
    <name type="common">Chinese yew</name>
    <name type="synonym">Taxus wallichiana var. chinensis</name>
    <dbReference type="NCBI Taxonomy" id="29808"/>
    <lineage>
        <taxon>Eukaryota</taxon>
        <taxon>Viridiplantae</taxon>
        <taxon>Streptophyta</taxon>
        <taxon>Embryophyta</taxon>
        <taxon>Tracheophyta</taxon>
        <taxon>Spermatophyta</taxon>
        <taxon>Pinopsida</taxon>
        <taxon>Pinidae</taxon>
        <taxon>Conifers II</taxon>
        <taxon>Cupressales</taxon>
        <taxon>Taxaceae</taxon>
        <taxon>Taxus</taxon>
    </lineage>
</organism>
<evidence type="ECO:0000313" key="3">
    <source>
        <dbReference type="EMBL" id="KAH9305752.1"/>
    </source>
</evidence>
<dbReference type="InterPro" id="IPR032501">
    <property type="entry name" value="Prot_ATP_ID_OB_2nd"/>
</dbReference>
<proteinExistence type="predicted"/>
<feature type="domain" description="Proteasomal ATPase second OB" evidence="2">
    <location>
        <begin position="126"/>
        <end position="180"/>
    </location>
</feature>
<protein>
    <recommendedName>
        <fullName evidence="2">Proteasomal ATPase second OB domain-containing protein</fullName>
    </recommendedName>
</protein>
<dbReference type="Proteomes" id="UP000824469">
    <property type="component" value="Unassembled WGS sequence"/>
</dbReference>
<keyword evidence="4" id="KW-1185">Reference proteome</keyword>
<dbReference type="FunFam" id="2.40.50.140:FF:000437">
    <property type="entry name" value="26S protease regulatory subunit, putative"/>
    <property type="match status" value="1"/>
</dbReference>
<dbReference type="Gene3D" id="2.40.50.140">
    <property type="entry name" value="Nucleic acid-binding proteins"/>
    <property type="match status" value="1"/>
</dbReference>
<evidence type="ECO:0000256" key="1">
    <source>
        <dbReference type="SAM" id="MobiDB-lite"/>
    </source>
</evidence>
<accession>A0AA38KVE3</accession>
<feature type="region of interest" description="Disordered" evidence="1">
    <location>
        <begin position="1"/>
        <end position="70"/>
    </location>
</feature>
<dbReference type="InterPro" id="IPR012340">
    <property type="entry name" value="NA-bd_OB-fold"/>
</dbReference>
<reference evidence="3 4" key="1">
    <citation type="journal article" date="2021" name="Nat. Plants">
        <title>The Taxus genome provides insights into paclitaxel biosynthesis.</title>
        <authorList>
            <person name="Xiong X."/>
            <person name="Gou J."/>
            <person name="Liao Q."/>
            <person name="Li Y."/>
            <person name="Zhou Q."/>
            <person name="Bi G."/>
            <person name="Li C."/>
            <person name="Du R."/>
            <person name="Wang X."/>
            <person name="Sun T."/>
            <person name="Guo L."/>
            <person name="Liang H."/>
            <person name="Lu P."/>
            <person name="Wu Y."/>
            <person name="Zhang Z."/>
            <person name="Ro D.K."/>
            <person name="Shang Y."/>
            <person name="Huang S."/>
            <person name="Yan J."/>
        </authorList>
    </citation>
    <scope>NUCLEOTIDE SEQUENCE [LARGE SCALE GENOMIC DNA]</scope>
    <source>
        <strain evidence="3">Ta-2019</strain>
    </source>
</reference>
<dbReference type="EMBL" id="JAHRHJ020000008">
    <property type="protein sequence ID" value="KAH9305752.1"/>
    <property type="molecule type" value="Genomic_DNA"/>
</dbReference>